<evidence type="ECO:0000256" key="4">
    <source>
        <dbReference type="ARBA" id="ARBA00022982"/>
    </source>
</evidence>
<evidence type="ECO:0000256" key="8">
    <source>
        <dbReference type="SAM" id="SignalP"/>
    </source>
</evidence>
<comment type="caution">
    <text evidence="10">The sequence shown here is derived from an EMBL/GenBank/DDBJ whole genome shotgun (WGS) entry which is preliminary data.</text>
</comment>
<proteinExistence type="predicted"/>
<accession>A0ABT3H0U2</accession>
<keyword evidence="3 6" id="KW-0479">Metal-binding</keyword>
<dbReference type="PRINTS" id="PR00604">
    <property type="entry name" value="CYTCHRMECIAB"/>
</dbReference>
<evidence type="ECO:0000256" key="1">
    <source>
        <dbReference type="ARBA" id="ARBA00022448"/>
    </source>
</evidence>
<dbReference type="PROSITE" id="PS51007">
    <property type="entry name" value="CYTC"/>
    <property type="match status" value="2"/>
</dbReference>
<protein>
    <submittedName>
        <fullName evidence="10">C-type cytochrome</fullName>
    </submittedName>
</protein>
<feature type="chain" id="PRO_5046742560" evidence="8">
    <location>
        <begin position="25"/>
        <end position="363"/>
    </location>
</feature>
<keyword evidence="5 6" id="KW-0408">Iron</keyword>
<evidence type="ECO:0000259" key="9">
    <source>
        <dbReference type="PROSITE" id="PS51007"/>
    </source>
</evidence>
<dbReference type="Gene3D" id="1.10.760.10">
    <property type="entry name" value="Cytochrome c-like domain"/>
    <property type="match status" value="2"/>
</dbReference>
<dbReference type="SUPFAM" id="SSF46626">
    <property type="entry name" value="Cytochrome c"/>
    <property type="match status" value="2"/>
</dbReference>
<dbReference type="InterPro" id="IPR002327">
    <property type="entry name" value="Cyt_c_1A/1B"/>
</dbReference>
<evidence type="ECO:0000256" key="6">
    <source>
        <dbReference type="PROSITE-ProRule" id="PRU00433"/>
    </source>
</evidence>
<evidence type="ECO:0000256" key="2">
    <source>
        <dbReference type="ARBA" id="ARBA00022617"/>
    </source>
</evidence>
<feature type="region of interest" description="Disordered" evidence="7">
    <location>
        <begin position="216"/>
        <end position="239"/>
    </location>
</feature>
<evidence type="ECO:0000256" key="7">
    <source>
        <dbReference type="SAM" id="MobiDB-lite"/>
    </source>
</evidence>
<keyword evidence="1" id="KW-0813">Transport</keyword>
<keyword evidence="11" id="KW-1185">Reference proteome</keyword>
<evidence type="ECO:0000256" key="5">
    <source>
        <dbReference type="ARBA" id="ARBA00023004"/>
    </source>
</evidence>
<gene>
    <name evidence="10" type="ORF">OKW52_14270</name>
</gene>
<keyword evidence="8" id="KW-0732">Signal</keyword>
<sequence length="363" mass="38469">MSKSVLKILASTALAGLIAAPALAQTLGLGRAALPEEIAAWDVAVEPDGTGLPVGSGDVFTGEDLWVENCASCHGDFGEGAGAYPVIAGGEDTLTNRRPVKTVGSYWPYLSTVFDYVHRSMPFGNAQILSADDTYAIVAYILYSNAIVEDDFTLSNENFADVVMPNADGFYVDDRVETEFPIFVHDVCMSDCTAPVHITRRATDLQSTPEGAVTVFAPDRPSGVMDGAGAPEGGEGAAPAEAPVQEAAAEPAMPALDPELVAAGEGLWRQCRSCHQIGEGARNGTGPLLTDVLGRHAGGVEGFRYSNPMTQAGEEGLIWTPETLDAFLADPRGYMRGTRMSFRGLRDEADRQAMIAYLQSQSQ</sequence>
<evidence type="ECO:0000313" key="10">
    <source>
        <dbReference type="EMBL" id="MCW1933391.1"/>
    </source>
</evidence>
<dbReference type="EMBL" id="JAPDFL010000001">
    <property type="protein sequence ID" value="MCW1933391.1"/>
    <property type="molecule type" value="Genomic_DNA"/>
</dbReference>
<keyword evidence="2 6" id="KW-0349">Heme</keyword>
<feature type="domain" description="Cytochrome c" evidence="9">
    <location>
        <begin position="259"/>
        <end position="362"/>
    </location>
</feature>
<evidence type="ECO:0000313" key="11">
    <source>
        <dbReference type="Proteomes" id="UP001208938"/>
    </source>
</evidence>
<dbReference type="Pfam" id="PF00034">
    <property type="entry name" value="Cytochrom_C"/>
    <property type="match status" value="1"/>
</dbReference>
<reference evidence="10 11" key="1">
    <citation type="submission" date="2022-10" db="EMBL/GenBank/DDBJ databases">
        <title>Pararhodobacter sp. nov., isolated from marine algae.</title>
        <authorList>
            <person name="Choi B.J."/>
            <person name="Kim J.M."/>
            <person name="Lee J.K."/>
            <person name="Choi D.G."/>
            <person name="Jeon C.O."/>
        </authorList>
    </citation>
    <scope>NUCLEOTIDE SEQUENCE [LARGE SCALE GENOMIC DNA]</scope>
    <source>
        <strain evidence="10 11">ZQ420</strain>
    </source>
</reference>
<feature type="signal peptide" evidence="8">
    <location>
        <begin position="1"/>
        <end position="24"/>
    </location>
</feature>
<feature type="domain" description="Cytochrome c" evidence="9">
    <location>
        <begin position="57"/>
        <end position="145"/>
    </location>
</feature>
<dbReference type="Proteomes" id="UP001208938">
    <property type="component" value="Unassembled WGS sequence"/>
</dbReference>
<dbReference type="InterPro" id="IPR009056">
    <property type="entry name" value="Cyt_c-like_dom"/>
</dbReference>
<keyword evidence="4" id="KW-0249">Electron transport</keyword>
<evidence type="ECO:0000256" key="3">
    <source>
        <dbReference type="ARBA" id="ARBA00022723"/>
    </source>
</evidence>
<dbReference type="PANTHER" id="PTHR11961">
    <property type="entry name" value="CYTOCHROME C"/>
    <property type="match status" value="1"/>
</dbReference>
<dbReference type="InterPro" id="IPR036909">
    <property type="entry name" value="Cyt_c-like_dom_sf"/>
</dbReference>
<name>A0ABT3H0U2_9RHOB</name>
<dbReference type="RefSeq" id="WP_264506310.1">
    <property type="nucleotide sequence ID" value="NZ_JAPDFL010000001.1"/>
</dbReference>
<organism evidence="10 11">
    <name type="scientific">Pararhodobacter zhoushanensis</name>
    <dbReference type="NCBI Taxonomy" id="2479545"/>
    <lineage>
        <taxon>Bacteria</taxon>
        <taxon>Pseudomonadati</taxon>
        <taxon>Pseudomonadota</taxon>
        <taxon>Alphaproteobacteria</taxon>
        <taxon>Rhodobacterales</taxon>
        <taxon>Paracoccaceae</taxon>
        <taxon>Pararhodobacter</taxon>
    </lineage>
</organism>